<dbReference type="AlphaFoldDB" id="U7UGY3"/>
<dbReference type="EMBL" id="AWXA01000041">
    <property type="protein sequence ID" value="ERT58667.1"/>
    <property type="molecule type" value="Genomic_DNA"/>
</dbReference>
<dbReference type="PANTHER" id="PTHR36849">
    <property type="entry name" value="CYTOPLASMIC PROTEIN-RELATED"/>
    <property type="match status" value="1"/>
</dbReference>
<sequence length="131" mass="14948">MGTIHWKRVYEEATAEDGCRILVDRLWPRGLSKERAAIAIWAKAVTPSTTLRKAYHNGEIGYEEFIVSYNRELDEQPDLPDFINTVHACLKTGNVTFVYAGKQVEKTQIPTLRRRISEGLKRKEVDANGND</sequence>
<keyword evidence="2" id="KW-1185">Reference proteome</keyword>
<reference evidence="1 2" key="1">
    <citation type="submission" date="2013-09" db="EMBL/GenBank/DDBJ databases">
        <authorList>
            <person name="Durkin A.S."/>
            <person name="Haft D.R."/>
            <person name="McCorrison J."/>
            <person name="Torralba M."/>
            <person name="Gillis M."/>
            <person name="Haft D.H."/>
            <person name="Methe B."/>
            <person name="Sutton G."/>
            <person name="Nelson K.E."/>
        </authorList>
    </citation>
    <scope>NUCLEOTIDE SEQUENCE [LARGE SCALE GENOMIC DNA]</scope>
    <source>
        <strain evidence="1 2">BV3C16-1</strain>
    </source>
</reference>
<dbReference type="STRING" id="1111454.HMPREF1250_1912"/>
<protein>
    <submittedName>
        <fullName evidence="1">PF04343 family protein</fullName>
    </submittedName>
</protein>
<evidence type="ECO:0000313" key="1">
    <source>
        <dbReference type="EMBL" id="ERT58667.1"/>
    </source>
</evidence>
<dbReference type="Pfam" id="PF22752">
    <property type="entry name" value="DUF488-N3i"/>
    <property type="match status" value="1"/>
</dbReference>
<accession>U7UGY3</accession>
<dbReference type="PANTHER" id="PTHR36849:SF1">
    <property type="entry name" value="CYTOPLASMIC PROTEIN"/>
    <property type="match status" value="1"/>
</dbReference>
<dbReference type="OrthoDB" id="9790745at2"/>
<dbReference type="PATRIC" id="fig|1111454.3.peg.1581"/>
<organism evidence="1 2">
    <name type="scientific">Megasphaera vaginalis</name>
    <name type="common">ex Srinivasan et al. 2021</name>
    <dbReference type="NCBI Taxonomy" id="1111454"/>
    <lineage>
        <taxon>Bacteria</taxon>
        <taxon>Bacillati</taxon>
        <taxon>Bacillota</taxon>
        <taxon>Negativicutes</taxon>
        <taxon>Veillonellales</taxon>
        <taxon>Veillonellaceae</taxon>
        <taxon>Megasphaera</taxon>
    </lineage>
</organism>
<dbReference type="RefSeq" id="WP_023053966.1">
    <property type="nucleotide sequence ID" value="NZ_AWXA01000041.1"/>
</dbReference>
<name>U7UGY3_9FIRM</name>
<proteinExistence type="predicted"/>
<dbReference type="InterPro" id="IPR052552">
    <property type="entry name" value="YeaO-like"/>
</dbReference>
<dbReference type="eggNOG" id="COG3189">
    <property type="taxonomic scope" value="Bacteria"/>
</dbReference>
<comment type="caution">
    <text evidence="1">The sequence shown here is derived from an EMBL/GenBank/DDBJ whole genome shotgun (WGS) entry which is preliminary data.</text>
</comment>
<dbReference type="Proteomes" id="UP000017090">
    <property type="component" value="Unassembled WGS sequence"/>
</dbReference>
<gene>
    <name evidence="1" type="ORF">HMPREF1250_1912</name>
</gene>
<evidence type="ECO:0000313" key="2">
    <source>
        <dbReference type="Proteomes" id="UP000017090"/>
    </source>
</evidence>